<protein>
    <submittedName>
        <fullName evidence="13">Cytochrome ubiquinol oxidase subunit I</fullName>
    </submittedName>
</protein>
<feature type="transmembrane region" description="Helical" evidence="12">
    <location>
        <begin position="186"/>
        <end position="207"/>
    </location>
</feature>
<keyword evidence="6 12" id="KW-0812">Transmembrane</keyword>
<dbReference type="PIRSF" id="PIRSF006446">
    <property type="entry name" value="Cyt_quinol_oxidase_1"/>
    <property type="match status" value="1"/>
</dbReference>
<dbReference type="GO" id="GO:0046872">
    <property type="term" value="F:metal ion binding"/>
    <property type="evidence" value="ECO:0007669"/>
    <property type="project" value="UniProtKB-UniRule"/>
</dbReference>
<dbReference type="OrthoDB" id="9807042at2"/>
<keyword evidence="5 12" id="KW-0349">Heme</keyword>
<comment type="subcellular location">
    <subcellularLocation>
        <location evidence="1">Cell membrane</location>
        <topology evidence="1">Multi-pass membrane protein</topology>
    </subcellularLocation>
</comment>
<evidence type="ECO:0000256" key="3">
    <source>
        <dbReference type="ARBA" id="ARBA00022448"/>
    </source>
</evidence>
<dbReference type="EMBL" id="NGJU01000031">
    <property type="protein sequence ID" value="RST91327.1"/>
    <property type="molecule type" value="Genomic_DNA"/>
</dbReference>
<evidence type="ECO:0000313" key="13">
    <source>
        <dbReference type="EMBL" id="RST91327.1"/>
    </source>
</evidence>
<dbReference type="GO" id="GO:0016682">
    <property type="term" value="F:oxidoreductase activity, acting on diphenols and related substances as donors, oxygen as acceptor"/>
    <property type="evidence" value="ECO:0007669"/>
    <property type="project" value="TreeGrafter"/>
</dbReference>
<evidence type="ECO:0000256" key="8">
    <source>
        <dbReference type="ARBA" id="ARBA00022982"/>
    </source>
</evidence>
<evidence type="ECO:0000256" key="12">
    <source>
        <dbReference type="PIRNR" id="PIRNR006446"/>
    </source>
</evidence>
<evidence type="ECO:0000256" key="10">
    <source>
        <dbReference type="ARBA" id="ARBA00023004"/>
    </source>
</evidence>
<proteinExistence type="inferred from homology"/>
<feature type="transmembrane region" description="Helical" evidence="12">
    <location>
        <begin position="422"/>
        <end position="444"/>
    </location>
</feature>
<gene>
    <name evidence="13" type="ORF">CBF35_14465</name>
</gene>
<evidence type="ECO:0000256" key="6">
    <source>
        <dbReference type="ARBA" id="ARBA00022692"/>
    </source>
</evidence>
<evidence type="ECO:0000256" key="7">
    <source>
        <dbReference type="ARBA" id="ARBA00022723"/>
    </source>
</evidence>
<dbReference type="GO" id="GO:0009055">
    <property type="term" value="F:electron transfer activity"/>
    <property type="evidence" value="ECO:0007669"/>
    <property type="project" value="UniProtKB-UniRule"/>
</dbReference>
<dbReference type="GeneID" id="98569549"/>
<dbReference type="GO" id="GO:0005886">
    <property type="term" value="C:plasma membrane"/>
    <property type="evidence" value="ECO:0007669"/>
    <property type="project" value="UniProtKB-SubCell"/>
</dbReference>
<accession>A0A429ZC89</accession>
<dbReference type="Proteomes" id="UP000287239">
    <property type="component" value="Unassembled WGS sequence"/>
</dbReference>
<dbReference type="PANTHER" id="PTHR30365:SF15">
    <property type="entry name" value="CYTOCHROME BD UBIQUINOL OXIDASE SUBUNIT 1"/>
    <property type="match status" value="1"/>
</dbReference>
<feature type="transmembrane region" description="Helical" evidence="12">
    <location>
        <begin position="20"/>
        <end position="41"/>
    </location>
</feature>
<keyword evidence="9 12" id="KW-1133">Transmembrane helix</keyword>
<dbReference type="PANTHER" id="PTHR30365">
    <property type="entry name" value="CYTOCHROME D UBIQUINOL OXIDASE"/>
    <property type="match status" value="1"/>
</dbReference>
<dbReference type="GO" id="GO:0019646">
    <property type="term" value="P:aerobic electron transport chain"/>
    <property type="evidence" value="ECO:0007669"/>
    <property type="project" value="InterPro"/>
</dbReference>
<dbReference type="InterPro" id="IPR002585">
    <property type="entry name" value="Cyt-d_ubiquinol_oxidase_su_1"/>
</dbReference>
<dbReference type="Pfam" id="PF01654">
    <property type="entry name" value="Cyt_bd_oxida_I"/>
    <property type="match status" value="1"/>
</dbReference>
<comment type="caution">
    <text evidence="13">The sequence shown here is derived from an EMBL/GenBank/DDBJ whole genome shotgun (WGS) entry which is preliminary data.</text>
</comment>
<dbReference type="RefSeq" id="WP_126782399.1">
    <property type="nucleotide sequence ID" value="NZ_JBQDMR010000061.1"/>
</dbReference>
<evidence type="ECO:0000256" key="9">
    <source>
        <dbReference type="ARBA" id="ARBA00022989"/>
    </source>
</evidence>
<organism evidence="13 14">
    <name type="scientific">Vagococcus salmoninarum</name>
    <dbReference type="NCBI Taxonomy" id="2739"/>
    <lineage>
        <taxon>Bacteria</taxon>
        <taxon>Bacillati</taxon>
        <taxon>Bacillota</taxon>
        <taxon>Bacilli</taxon>
        <taxon>Lactobacillales</taxon>
        <taxon>Enterococcaceae</taxon>
        <taxon>Vagococcus</taxon>
    </lineage>
</organism>
<evidence type="ECO:0000256" key="11">
    <source>
        <dbReference type="ARBA" id="ARBA00023136"/>
    </source>
</evidence>
<reference evidence="13 14" key="1">
    <citation type="submission" date="2017-05" db="EMBL/GenBank/DDBJ databases">
        <title>Vagococcus spp. assemblies.</title>
        <authorList>
            <person name="Gulvik C.A."/>
        </authorList>
    </citation>
    <scope>NUCLEOTIDE SEQUENCE [LARGE SCALE GENOMIC DNA]</scope>
    <source>
        <strain evidence="13 14">NCFB 2777</strain>
    </source>
</reference>
<keyword evidence="10 12" id="KW-0408">Iron</keyword>
<evidence type="ECO:0000256" key="5">
    <source>
        <dbReference type="ARBA" id="ARBA00022617"/>
    </source>
</evidence>
<keyword evidence="8 12" id="KW-0249">Electron transport</keyword>
<dbReference type="AlphaFoldDB" id="A0A429ZC89"/>
<dbReference type="GO" id="GO:0070069">
    <property type="term" value="C:cytochrome complex"/>
    <property type="evidence" value="ECO:0007669"/>
    <property type="project" value="UniProtKB-UniRule"/>
</dbReference>
<name>A0A429ZC89_9ENTE</name>
<keyword evidence="3 12" id="KW-0813">Transport</keyword>
<evidence type="ECO:0000313" key="14">
    <source>
        <dbReference type="Proteomes" id="UP000287239"/>
    </source>
</evidence>
<sequence>MDILTLARIQFGMTTVFHFLFVPLSIGLGLAVAIMETMYVIKKEEIYKDMTKFWGKIFLLSFAVGVVTGIIQEFQFGMNWSEYSRFMGDIFGAPLAIEALLAFFMESTFIGLWAFTWDKVSPKVHLTFMWLVAFGSTMSALWILTANAFMQNPVGYEINTATGRAELNSFGALLKNHQLWLELPHVIFGAFVTGAFVIIGLSAWKIMRKEDIEFFTKSMKVGLVLGFIFSILTMAMGHAQTQAVIEDHPMKFAAMEGIYEDVEQPAPWKVVGIMDNKNKKEGPMIEIPYMLSMLGSSHEGDFKGMNTLNKEMKEKYGDLYGAEFSEMDYYVPVNLLFWSFRVMAGFGTLMALLSAVVYFFLRKGKFLEMKWLQVILVACTFAPFVANTSGWLITEMGRFPWTVYGLFTIADSVSPNVTANQLLFTNIIYFMLFALLGGVLVFLVQRTTKYGPYAEDKNATTTIDPLAKEAF</sequence>
<keyword evidence="14" id="KW-1185">Reference proteome</keyword>
<feature type="transmembrane region" description="Helical" evidence="12">
    <location>
        <begin position="373"/>
        <end position="393"/>
    </location>
</feature>
<evidence type="ECO:0000256" key="1">
    <source>
        <dbReference type="ARBA" id="ARBA00004651"/>
    </source>
</evidence>
<feature type="transmembrane region" description="Helical" evidence="12">
    <location>
        <begin position="53"/>
        <end position="71"/>
    </location>
</feature>
<feature type="transmembrane region" description="Helical" evidence="12">
    <location>
        <begin position="219"/>
        <end position="239"/>
    </location>
</feature>
<feature type="transmembrane region" description="Helical" evidence="12">
    <location>
        <begin position="91"/>
        <end position="115"/>
    </location>
</feature>
<evidence type="ECO:0000256" key="4">
    <source>
        <dbReference type="ARBA" id="ARBA00022475"/>
    </source>
</evidence>
<keyword evidence="4 12" id="KW-1003">Cell membrane</keyword>
<keyword evidence="7 12" id="KW-0479">Metal-binding</keyword>
<evidence type="ECO:0000256" key="2">
    <source>
        <dbReference type="ARBA" id="ARBA00009819"/>
    </source>
</evidence>
<feature type="transmembrane region" description="Helical" evidence="12">
    <location>
        <begin position="127"/>
        <end position="150"/>
    </location>
</feature>
<comment type="similarity">
    <text evidence="2 12">Belongs to the cytochrome ubiquinol oxidase subunit 1 family.</text>
</comment>
<feature type="transmembrane region" description="Helical" evidence="12">
    <location>
        <begin position="335"/>
        <end position="361"/>
    </location>
</feature>
<dbReference type="GO" id="GO:0020037">
    <property type="term" value="F:heme binding"/>
    <property type="evidence" value="ECO:0007669"/>
    <property type="project" value="TreeGrafter"/>
</dbReference>
<keyword evidence="11 12" id="KW-0472">Membrane</keyword>